<evidence type="ECO:0000313" key="3">
    <source>
        <dbReference type="EMBL" id="BAQ47802.1"/>
    </source>
</evidence>
<dbReference type="Gene3D" id="1.20.120.1940">
    <property type="entry name" value="YfdX protein domain"/>
    <property type="match status" value="1"/>
</dbReference>
<dbReference type="Proteomes" id="UP000061432">
    <property type="component" value="Chromosome"/>
</dbReference>
<evidence type="ECO:0000313" key="4">
    <source>
        <dbReference type="Proteomes" id="UP000061432"/>
    </source>
</evidence>
<organism evidence="3 4">
    <name type="scientific">Methylobacterium aquaticum</name>
    <dbReference type="NCBI Taxonomy" id="270351"/>
    <lineage>
        <taxon>Bacteria</taxon>
        <taxon>Pseudomonadati</taxon>
        <taxon>Pseudomonadota</taxon>
        <taxon>Alphaproteobacteria</taxon>
        <taxon>Hyphomicrobiales</taxon>
        <taxon>Methylobacteriaceae</taxon>
        <taxon>Methylobacterium</taxon>
    </lineage>
</organism>
<feature type="region of interest" description="Disordered" evidence="1">
    <location>
        <begin position="257"/>
        <end position="278"/>
    </location>
</feature>
<protein>
    <recommendedName>
        <fullName evidence="5">YfdX protein</fullName>
    </recommendedName>
</protein>
<evidence type="ECO:0008006" key="5">
    <source>
        <dbReference type="Google" id="ProtNLM"/>
    </source>
</evidence>
<accession>A0A0C6FL37</accession>
<gene>
    <name evidence="3" type="ORF">Maq22A_c24370</name>
</gene>
<dbReference type="PATRIC" id="fig|270351.10.peg.4681"/>
<dbReference type="Pfam" id="PF10938">
    <property type="entry name" value="YfdX"/>
    <property type="match status" value="1"/>
</dbReference>
<dbReference type="Gene3D" id="6.10.250.2140">
    <property type="match status" value="1"/>
</dbReference>
<dbReference type="OrthoDB" id="6506866at2"/>
<feature type="chain" id="PRO_5002189349" description="YfdX protein" evidence="2">
    <location>
        <begin position="24"/>
        <end position="278"/>
    </location>
</feature>
<keyword evidence="2" id="KW-0732">Signal</keyword>
<name>A0A0C6FL37_9HYPH</name>
<feature type="signal peptide" evidence="2">
    <location>
        <begin position="1"/>
        <end position="23"/>
    </location>
</feature>
<dbReference type="AlphaFoldDB" id="A0A0C6FL37"/>
<reference evidence="4" key="2">
    <citation type="submission" date="2015-01" db="EMBL/GenBank/DDBJ databases">
        <title>Complete genome sequence of Methylobacterium aquaticum strain 22A.</title>
        <authorList>
            <person name="Tani A."/>
            <person name="Ogura Y."/>
            <person name="Hayashi T."/>
        </authorList>
    </citation>
    <scope>NUCLEOTIDE SEQUENCE [LARGE SCALE GENOMIC DNA]</scope>
    <source>
        <strain evidence="4">MA-22A</strain>
    </source>
</reference>
<evidence type="ECO:0000256" key="2">
    <source>
        <dbReference type="SAM" id="SignalP"/>
    </source>
</evidence>
<dbReference type="RefSeq" id="WP_060848674.1">
    <property type="nucleotide sequence ID" value="NZ_AP014704.1"/>
</dbReference>
<sequence>MFSRKSLAAALVATTVLGGAAYAAEQATKPAVVQETAAQKAVDKDVGKLSKDGAQAFRDMHLARIAIFDADPAQAKSLIGKAQAALAKAKTDDAVFTKAEAELKTPAEMAVAKDKTATDKTAAADTTAKDATAKDATAKDAAAKSKDKVAWVPVDAQMTLGEDFVATPEKAAAVTEANKSLAKGDQKSAVEKLKLAHVDVNFVMAVMPLDKTAADVNQAATLIGQGKYYEANAALKTAEDGMRFDVIDAVGLPQKAAATGSTKTAAPAPAHADGKAAK</sequence>
<dbReference type="STRING" id="270351.Maq22A_c24370"/>
<dbReference type="KEGG" id="maqu:Maq22A_c24370"/>
<proteinExistence type="predicted"/>
<evidence type="ECO:0000256" key="1">
    <source>
        <dbReference type="SAM" id="MobiDB-lite"/>
    </source>
</evidence>
<dbReference type="EMBL" id="AP014704">
    <property type="protein sequence ID" value="BAQ47802.1"/>
    <property type="molecule type" value="Genomic_DNA"/>
</dbReference>
<feature type="compositionally biased region" description="Low complexity" evidence="1">
    <location>
        <begin position="257"/>
        <end position="271"/>
    </location>
</feature>
<reference evidence="3 4" key="1">
    <citation type="journal article" date="2015" name="Genome Announc.">
        <title>Complete Genome Sequence of Methylobacterium aquaticum Strain 22A, Isolated from Racomitrium japonicum Moss.</title>
        <authorList>
            <person name="Tani A."/>
            <person name="Ogura Y."/>
            <person name="Hayashi T."/>
            <person name="Kimbara K."/>
        </authorList>
    </citation>
    <scope>NUCLEOTIDE SEQUENCE [LARGE SCALE GENOMIC DNA]</scope>
    <source>
        <strain evidence="3 4">MA-22A</strain>
    </source>
</reference>
<dbReference type="InterPro" id="IPR021236">
    <property type="entry name" value="Uncharacterised_YfdX"/>
</dbReference>